<evidence type="ECO:0000256" key="1">
    <source>
        <dbReference type="ARBA" id="ARBA00022679"/>
    </source>
</evidence>
<dbReference type="SUPFAM" id="SSF63999">
    <property type="entry name" value="Thiamin pyrophosphokinase, catalytic domain"/>
    <property type="match status" value="1"/>
</dbReference>
<gene>
    <name evidence="7" type="ORF">STAT_023</name>
</gene>
<keyword evidence="1" id="KW-0808">Transferase</keyword>
<keyword evidence="4" id="KW-0067">ATP-binding</keyword>
<dbReference type="CDD" id="cd07995">
    <property type="entry name" value="TPK"/>
    <property type="match status" value="1"/>
</dbReference>
<keyword evidence="8" id="KW-1185">Reference proteome</keyword>
<dbReference type="Gene3D" id="3.40.50.10240">
    <property type="entry name" value="Thiamin pyrophosphokinase, catalytic domain"/>
    <property type="match status" value="1"/>
</dbReference>
<evidence type="ECO:0000313" key="7">
    <source>
        <dbReference type="EMBL" id="BBA16969.1"/>
    </source>
</evidence>
<dbReference type="GO" id="GO:0009229">
    <property type="term" value="P:thiamine diphosphate biosynthetic process"/>
    <property type="evidence" value="ECO:0007669"/>
    <property type="project" value="InterPro"/>
</dbReference>
<proteinExistence type="predicted"/>
<dbReference type="GO" id="GO:0006772">
    <property type="term" value="P:thiamine metabolic process"/>
    <property type="evidence" value="ECO:0007669"/>
    <property type="project" value="UniProtKB-UniRule"/>
</dbReference>
<evidence type="ECO:0000313" key="8">
    <source>
        <dbReference type="Proteomes" id="UP000263619"/>
    </source>
</evidence>
<evidence type="ECO:0000256" key="3">
    <source>
        <dbReference type="ARBA" id="ARBA00022777"/>
    </source>
</evidence>
<keyword evidence="2" id="KW-0547">Nucleotide-binding</keyword>
<evidence type="ECO:0000256" key="2">
    <source>
        <dbReference type="ARBA" id="ARBA00022741"/>
    </source>
</evidence>
<dbReference type="Pfam" id="PF04265">
    <property type="entry name" value="TPK_B1_binding"/>
    <property type="match status" value="1"/>
</dbReference>
<organism evidence="7 8">
    <name type="scientific">Blattabacterium cuenoti STAT</name>
    <dbReference type="NCBI Taxonomy" id="1457030"/>
    <lineage>
        <taxon>Bacteria</taxon>
        <taxon>Pseudomonadati</taxon>
        <taxon>Bacteroidota</taxon>
        <taxon>Flavobacteriia</taxon>
        <taxon>Flavobacteriales</taxon>
        <taxon>Blattabacteriaceae</taxon>
        <taxon>Blattabacterium</taxon>
    </lineage>
</organism>
<dbReference type="GO" id="GO:0005524">
    <property type="term" value="F:ATP binding"/>
    <property type="evidence" value="ECO:0007669"/>
    <property type="project" value="UniProtKB-KW"/>
</dbReference>
<dbReference type="InterPro" id="IPR006282">
    <property type="entry name" value="Thi_PPkinase"/>
</dbReference>
<dbReference type="PANTHER" id="PTHR41299">
    <property type="entry name" value="THIAMINE PYROPHOSPHOKINASE"/>
    <property type="match status" value="1"/>
</dbReference>
<dbReference type="InterPro" id="IPR036371">
    <property type="entry name" value="TPK_B1-bd_sf"/>
</dbReference>
<reference evidence="7 8" key="1">
    <citation type="submission" date="2014-06" db="EMBL/GenBank/DDBJ databases">
        <title>Genome sequence of the intracellular symbiont Blattabacterium cuenoti, strain STAT from the wood feeding cockroach Salganea taiwanensis taiwanensis.</title>
        <authorList>
            <person name="Kinjo Y."/>
            <person name="Ohkuma M."/>
            <person name="Tokuda G."/>
        </authorList>
    </citation>
    <scope>NUCLEOTIDE SEQUENCE [LARGE SCALE GENOMIC DNA]</scope>
    <source>
        <strain evidence="7 8">STAT</strain>
    </source>
</reference>
<dbReference type="NCBIfam" id="TIGR01378">
    <property type="entry name" value="thi_PPkinase"/>
    <property type="match status" value="1"/>
</dbReference>
<evidence type="ECO:0000256" key="4">
    <source>
        <dbReference type="ARBA" id="ARBA00022840"/>
    </source>
</evidence>
<dbReference type="SMART" id="SM00983">
    <property type="entry name" value="TPK_B1_binding"/>
    <property type="match status" value="1"/>
</dbReference>
<dbReference type="InterPro" id="IPR036759">
    <property type="entry name" value="TPK_catalytic_sf"/>
</dbReference>
<dbReference type="RefSeq" id="WP_119305270.1">
    <property type="nucleotide sequence ID" value="NZ_AP014608.1"/>
</dbReference>
<dbReference type="AlphaFoldDB" id="A0A224AJH2"/>
<dbReference type="Proteomes" id="UP000263619">
    <property type="component" value="Chromosome"/>
</dbReference>
<dbReference type="OrthoDB" id="1132102at2"/>
<evidence type="ECO:0000256" key="5">
    <source>
        <dbReference type="NCBIfam" id="TIGR01378"/>
    </source>
</evidence>
<accession>A0A224AJH2</accession>
<dbReference type="GO" id="GO:0030975">
    <property type="term" value="F:thiamine binding"/>
    <property type="evidence" value="ECO:0007669"/>
    <property type="project" value="InterPro"/>
</dbReference>
<dbReference type="GO" id="GO:0016301">
    <property type="term" value="F:kinase activity"/>
    <property type="evidence" value="ECO:0007669"/>
    <property type="project" value="UniProtKB-KW"/>
</dbReference>
<sequence length="209" mass="24325">MNHRFDSPEVGLFLNGTPPPFLEKIFCFYKKIFAVDGAFYYLNEFGVSVDYIIGDFDSILLKKNIPLKTNLLKIYDQNYTDFDKALNVIYDLGFTNINVWGASGMEQDHFLGNLSTALKYKKKLSIIFHDQYHFYFFSDKNISFYQKKNKKVSLFPFPTVEGLCTYGLKYSIKKGVLKIGETIGIRNEAYKQIIKINYKKGELLIFIEK</sequence>
<dbReference type="Pfam" id="PF04263">
    <property type="entry name" value="TPK_catalytic"/>
    <property type="match status" value="1"/>
</dbReference>
<dbReference type="EMBL" id="AP014608">
    <property type="protein sequence ID" value="BBA16969.1"/>
    <property type="molecule type" value="Genomic_DNA"/>
</dbReference>
<name>A0A224AJH2_9FLAO</name>
<dbReference type="EC" id="2.7.6.2" evidence="5"/>
<evidence type="ECO:0000259" key="6">
    <source>
        <dbReference type="SMART" id="SM00983"/>
    </source>
</evidence>
<dbReference type="GO" id="GO:0004788">
    <property type="term" value="F:thiamine diphosphokinase activity"/>
    <property type="evidence" value="ECO:0007669"/>
    <property type="project" value="UniProtKB-UniRule"/>
</dbReference>
<dbReference type="InterPro" id="IPR053149">
    <property type="entry name" value="TPK"/>
</dbReference>
<protein>
    <recommendedName>
        <fullName evidence="5">Thiamine diphosphokinase</fullName>
        <ecNumber evidence="5">2.7.6.2</ecNumber>
    </recommendedName>
</protein>
<dbReference type="PANTHER" id="PTHR41299:SF1">
    <property type="entry name" value="THIAMINE PYROPHOSPHOKINASE"/>
    <property type="match status" value="1"/>
</dbReference>
<dbReference type="SUPFAM" id="SSF63862">
    <property type="entry name" value="Thiamin pyrophosphokinase, substrate-binding domain"/>
    <property type="match status" value="1"/>
</dbReference>
<feature type="domain" description="Thiamin pyrophosphokinase thiamin-binding" evidence="6">
    <location>
        <begin position="138"/>
        <end position="204"/>
    </location>
</feature>
<dbReference type="InterPro" id="IPR007371">
    <property type="entry name" value="TPK_catalytic"/>
</dbReference>
<keyword evidence="3 7" id="KW-0418">Kinase</keyword>
<dbReference type="InterPro" id="IPR007373">
    <property type="entry name" value="Thiamin_PyroPKinase_B1-bd"/>
</dbReference>